<reference evidence="1 2" key="1">
    <citation type="submission" date="2024-01" db="EMBL/GenBank/DDBJ databases">
        <title>Seven novel Bacillus-like species.</title>
        <authorList>
            <person name="Liu G."/>
        </authorList>
    </citation>
    <scope>NUCLEOTIDE SEQUENCE [LARGE SCALE GENOMIC DNA]</scope>
    <source>
        <strain evidence="1 2">FJAT-53711</strain>
    </source>
</reference>
<protein>
    <submittedName>
        <fullName evidence="1">Ester cyclase</fullName>
    </submittedName>
</protein>
<name>A0ABU8G229_9BACI</name>
<evidence type="ECO:0000313" key="2">
    <source>
        <dbReference type="Proteomes" id="UP001367922"/>
    </source>
</evidence>
<proteinExistence type="predicted"/>
<dbReference type="Pfam" id="PF07366">
    <property type="entry name" value="SnoaL"/>
    <property type="match status" value="1"/>
</dbReference>
<gene>
    <name evidence="1" type="ORF">WAX78_23175</name>
</gene>
<dbReference type="PANTHER" id="PTHR38436:SF1">
    <property type="entry name" value="ESTER CYCLASE"/>
    <property type="match status" value="1"/>
</dbReference>
<sequence>MMPEIVVRRFFEEIRSGRNLHLVTEFMAEKVLAHQVQAEDEVTVERSPMDYADHVQEMLNAYGTFTLEIQELLVSQQDRVYVRWKQIGTHIGEVDGFQPTGLPIIELASAVYRVEDGKIVEYWIQIDRTGITAQLERNKKKKIENS</sequence>
<accession>A0ABU8G229</accession>
<comment type="caution">
    <text evidence="1">The sequence shown here is derived from an EMBL/GenBank/DDBJ whole genome shotgun (WGS) entry which is preliminary data.</text>
</comment>
<dbReference type="PANTHER" id="PTHR38436">
    <property type="entry name" value="POLYKETIDE CYCLASE SNOAL-LIKE DOMAIN"/>
    <property type="match status" value="1"/>
</dbReference>
<dbReference type="Proteomes" id="UP001367922">
    <property type="component" value="Unassembled WGS sequence"/>
</dbReference>
<organism evidence="1 2">
    <name type="scientific">Bacillus yunxiaonensis</name>
    <dbReference type="NCBI Taxonomy" id="3127665"/>
    <lineage>
        <taxon>Bacteria</taxon>
        <taxon>Bacillati</taxon>
        <taxon>Bacillota</taxon>
        <taxon>Bacilli</taxon>
        <taxon>Bacillales</taxon>
        <taxon>Bacillaceae</taxon>
        <taxon>Bacillus</taxon>
    </lineage>
</organism>
<dbReference type="Gene3D" id="3.10.450.50">
    <property type="match status" value="1"/>
</dbReference>
<dbReference type="EMBL" id="JBAWSV010000012">
    <property type="protein sequence ID" value="MEI4832293.1"/>
    <property type="molecule type" value="Genomic_DNA"/>
</dbReference>
<dbReference type="InterPro" id="IPR009959">
    <property type="entry name" value="Cyclase_SnoaL-like"/>
</dbReference>
<dbReference type="InterPro" id="IPR032710">
    <property type="entry name" value="NTF2-like_dom_sf"/>
</dbReference>
<dbReference type="RefSeq" id="WP_336484466.1">
    <property type="nucleotide sequence ID" value="NZ_JBAWSV010000012.1"/>
</dbReference>
<dbReference type="SUPFAM" id="SSF54427">
    <property type="entry name" value="NTF2-like"/>
    <property type="match status" value="1"/>
</dbReference>
<evidence type="ECO:0000313" key="1">
    <source>
        <dbReference type="EMBL" id="MEI4832293.1"/>
    </source>
</evidence>
<keyword evidence="2" id="KW-1185">Reference proteome</keyword>